<dbReference type="VEuPathDB" id="FungiDB:SPPG_04621"/>
<sequence>MKSQVLAAAAYAWIASSQILASPISLSLKKWHTIDGKPTQIIGHRGERAFSLPEHTLPAYHMGIWEHADFVEPDLVLTKDGHFVIYHDLSIKSSTDVAAHPEFAHLIKNVTIPDIDGSGGNLTLTNDWLIHDLTLAEIKTLRLNVVGGGPDNRNMRKPAFFDGMFTIPTFEEYLDLVHADSAKLGREIGIIPEIKHPAWHNEHYKNQNPHFMEDKLLAILDKYGYPSNGKTRGPVMIQSFEAGAAKYIGTKSKLPVVQLIYGNVDLLTPKGLDDVAKYAAAIGPWKELYTVGAENMYKYEVLAPIPADVQTRIKANGGLIAPQNLSKEIKKRGLKQTPYTFYSSYEKALLNCDRVQGCPPTQDRRVELFYFMRLGMDGLFVENVAEAVAIRQQYADLIDPFKTGTTSIVNFKQNSTFARRDGAEWMDILRQELVRTYPDRLAAGGRR</sequence>
<keyword evidence="9" id="KW-1185">Reference proteome</keyword>
<dbReference type="GeneID" id="27688059"/>
<dbReference type="GO" id="GO:0006629">
    <property type="term" value="P:lipid metabolic process"/>
    <property type="evidence" value="ECO:0007669"/>
    <property type="project" value="InterPro"/>
</dbReference>
<organism evidence="8 9">
    <name type="scientific">Spizellomyces punctatus (strain DAOM BR117)</name>
    <dbReference type="NCBI Taxonomy" id="645134"/>
    <lineage>
        <taxon>Eukaryota</taxon>
        <taxon>Fungi</taxon>
        <taxon>Fungi incertae sedis</taxon>
        <taxon>Chytridiomycota</taxon>
        <taxon>Chytridiomycota incertae sedis</taxon>
        <taxon>Chytridiomycetes</taxon>
        <taxon>Spizellomycetales</taxon>
        <taxon>Spizellomycetaceae</taxon>
        <taxon>Spizellomyces</taxon>
    </lineage>
</organism>
<dbReference type="PROSITE" id="PS51704">
    <property type="entry name" value="GP_PDE"/>
    <property type="match status" value="1"/>
</dbReference>
<dbReference type="InParanoid" id="A0A0L0HGR0"/>
<dbReference type="PANTHER" id="PTHR43620">
    <property type="entry name" value="GLYCEROPHOSPHORYL DIESTER PHOSPHODIESTERASE"/>
    <property type="match status" value="1"/>
</dbReference>
<evidence type="ECO:0000256" key="6">
    <source>
        <dbReference type="ARBA" id="ARBA00047512"/>
    </source>
</evidence>
<evidence type="ECO:0000256" key="1">
    <source>
        <dbReference type="ARBA" id="ARBA00007277"/>
    </source>
</evidence>
<evidence type="ECO:0000256" key="4">
    <source>
        <dbReference type="ARBA" id="ARBA00022798"/>
    </source>
</evidence>
<keyword evidence="3" id="KW-0732">Signal</keyword>
<evidence type="ECO:0000256" key="3">
    <source>
        <dbReference type="ARBA" id="ARBA00022729"/>
    </source>
</evidence>
<evidence type="ECO:0000256" key="2">
    <source>
        <dbReference type="ARBA" id="ARBA00012247"/>
    </source>
</evidence>
<evidence type="ECO:0000313" key="9">
    <source>
        <dbReference type="Proteomes" id="UP000053201"/>
    </source>
</evidence>
<accession>A0A0L0HGR0</accession>
<dbReference type="RefSeq" id="XP_016608332.1">
    <property type="nucleotide sequence ID" value="XM_016752855.1"/>
</dbReference>
<dbReference type="EMBL" id="KQ257456">
    <property type="protein sequence ID" value="KND00293.1"/>
    <property type="molecule type" value="Genomic_DNA"/>
</dbReference>
<dbReference type="InterPro" id="IPR030395">
    <property type="entry name" value="GP_PDE_dom"/>
</dbReference>
<dbReference type="OMA" id="FLHYDFH"/>
<dbReference type="STRING" id="645134.A0A0L0HGR0"/>
<keyword evidence="4" id="KW-0319">Glycerol metabolism</keyword>
<evidence type="ECO:0000259" key="7">
    <source>
        <dbReference type="PROSITE" id="PS51704"/>
    </source>
</evidence>
<feature type="domain" description="GP-PDE" evidence="7">
    <location>
        <begin position="39"/>
        <end position="391"/>
    </location>
</feature>
<proteinExistence type="inferred from homology"/>
<reference evidence="8 9" key="1">
    <citation type="submission" date="2009-08" db="EMBL/GenBank/DDBJ databases">
        <title>The Genome Sequence of Spizellomyces punctatus strain DAOM BR117.</title>
        <authorList>
            <consortium name="The Broad Institute Genome Sequencing Platform"/>
            <person name="Russ C."/>
            <person name="Cuomo C."/>
            <person name="Shea T."/>
            <person name="Young S.K."/>
            <person name="Zeng Q."/>
            <person name="Koehrsen M."/>
            <person name="Haas B."/>
            <person name="Borodovsky M."/>
            <person name="Guigo R."/>
            <person name="Alvarado L."/>
            <person name="Berlin A."/>
            <person name="Bochicchio J."/>
            <person name="Borenstein D."/>
            <person name="Chapman S."/>
            <person name="Chen Z."/>
            <person name="Engels R."/>
            <person name="Freedman E."/>
            <person name="Gellesch M."/>
            <person name="Goldberg J."/>
            <person name="Griggs A."/>
            <person name="Gujja S."/>
            <person name="Heiman D."/>
            <person name="Hepburn T."/>
            <person name="Howarth C."/>
            <person name="Jen D."/>
            <person name="Larson L."/>
            <person name="Lewis B."/>
            <person name="Mehta T."/>
            <person name="Park D."/>
            <person name="Pearson M."/>
            <person name="Roberts A."/>
            <person name="Saif S."/>
            <person name="Shenoy N."/>
            <person name="Sisk P."/>
            <person name="Stolte C."/>
            <person name="Sykes S."/>
            <person name="Thomson T."/>
            <person name="Walk T."/>
            <person name="White J."/>
            <person name="Yandava C."/>
            <person name="Burger G."/>
            <person name="Gray M.W."/>
            <person name="Holland P.W.H."/>
            <person name="King N."/>
            <person name="Lang F.B.F."/>
            <person name="Roger A.J."/>
            <person name="Ruiz-Trillo I."/>
            <person name="Lander E."/>
            <person name="Nusbaum C."/>
        </authorList>
    </citation>
    <scope>NUCLEOTIDE SEQUENCE [LARGE SCALE GENOMIC DNA]</scope>
    <source>
        <strain evidence="8 9">DAOM BR117</strain>
    </source>
</reference>
<comment type="catalytic activity">
    <reaction evidence="6">
        <text>a sn-glycero-3-phosphodiester + H2O = an alcohol + sn-glycerol 3-phosphate + H(+)</text>
        <dbReference type="Rhea" id="RHEA:12969"/>
        <dbReference type="ChEBI" id="CHEBI:15377"/>
        <dbReference type="ChEBI" id="CHEBI:15378"/>
        <dbReference type="ChEBI" id="CHEBI:30879"/>
        <dbReference type="ChEBI" id="CHEBI:57597"/>
        <dbReference type="ChEBI" id="CHEBI:83408"/>
        <dbReference type="EC" id="3.1.4.46"/>
    </reaction>
</comment>
<protein>
    <recommendedName>
        <fullName evidence="2">glycerophosphodiester phosphodiesterase</fullName>
        <ecNumber evidence="2">3.1.4.46</ecNumber>
    </recommendedName>
</protein>
<dbReference type="AlphaFoldDB" id="A0A0L0HGR0"/>
<dbReference type="PANTHER" id="PTHR43620:SF7">
    <property type="entry name" value="GLYCEROPHOSPHODIESTER PHOSPHODIESTERASE GDPD5-RELATED"/>
    <property type="match status" value="1"/>
</dbReference>
<dbReference type="GO" id="GO:0008889">
    <property type="term" value="F:glycerophosphodiester phosphodiesterase activity"/>
    <property type="evidence" value="ECO:0007669"/>
    <property type="project" value="UniProtKB-EC"/>
</dbReference>
<dbReference type="Gene3D" id="3.20.20.190">
    <property type="entry name" value="Phosphatidylinositol (PI) phosphodiesterase"/>
    <property type="match status" value="1"/>
</dbReference>
<dbReference type="EC" id="3.1.4.46" evidence="2"/>
<dbReference type="Pfam" id="PF03009">
    <property type="entry name" value="GDPD"/>
    <property type="match status" value="1"/>
</dbReference>
<dbReference type="OrthoDB" id="1058301at2759"/>
<dbReference type="Proteomes" id="UP000053201">
    <property type="component" value="Unassembled WGS sequence"/>
</dbReference>
<keyword evidence="5" id="KW-0378">Hydrolase</keyword>
<dbReference type="eggNOG" id="KOG2258">
    <property type="taxonomic scope" value="Eukaryota"/>
</dbReference>
<comment type="similarity">
    <text evidence="1">Belongs to the glycerophosphoryl diester phosphodiesterase family.</text>
</comment>
<dbReference type="GO" id="GO:0006071">
    <property type="term" value="P:glycerol metabolic process"/>
    <property type="evidence" value="ECO:0007669"/>
    <property type="project" value="UniProtKB-KW"/>
</dbReference>
<dbReference type="InterPro" id="IPR017946">
    <property type="entry name" value="PLC-like_Pdiesterase_TIM-brl"/>
</dbReference>
<gene>
    <name evidence="8" type="ORF">SPPG_04621</name>
</gene>
<dbReference type="SUPFAM" id="SSF51695">
    <property type="entry name" value="PLC-like phosphodiesterases"/>
    <property type="match status" value="1"/>
</dbReference>
<evidence type="ECO:0000313" key="8">
    <source>
        <dbReference type="EMBL" id="KND00293.1"/>
    </source>
</evidence>
<name>A0A0L0HGR0_SPIPD</name>
<evidence type="ECO:0000256" key="5">
    <source>
        <dbReference type="ARBA" id="ARBA00022801"/>
    </source>
</evidence>